<comment type="caution">
    <text evidence="3">The sequence shown here is derived from an EMBL/GenBank/DDBJ whole genome shotgun (WGS) entry which is preliminary data.</text>
</comment>
<keyword evidence="4" id="KW-1185">Reference proteome</keyword>
<sequence>MSSITNLHPIQASIFFAIICYRPTTKLSNRIMRHLNVFLVVTTLVLIMISMQQYEACRILYKEEKWLAKHSVLQSLQKRVPPMGRNGCTFIPGRGGAPCTTQRNFAGHAAPPPPPRVYADDH</sequence>
<accession>A0AAD9U6W6</accession>
<name>A0AAD9U6W6_9ROSI</name>
<protein>
    <submittedName>
        <fullName evidence="3">Uncharacterized protein</fullName>
    </submittedName>
</protein>
<dbReference type="PANTHER" id="PTHR33592:SF3">
    <property type="entry name" value="TRANSMEMBRANE PROTEIN"/>
    <property type="match status" value="1"/>
</dbReference>
<evidence type="ECO:0000256" key="2">
    <source>
        <dbReference type="SAM" id="Phobius"/>
    </source>
</evidence>
<keyword evidence="2" id="KW-0812">Transmembrane</keyword>
<feature type="transmembrane region" description="Helical" evidence="2">
    <location>
        <begin position="35"/>
        <end position="54"/>
    </location>
</feature>
<keyword evidence="2" id="KW-0472">Membrane</keyword>
<feature type="region of interest" description="Disordered" evidence="1">
    <location>
        <begin position="102"/>
        <end position="122"/>
    </location>
</feature>
<reference evidence="3" key="1">
    <citation type="journal article" date="2023" name="Plant J.">
        <title>Genome sequences and population genomics provide insights into the demographic history, inbreeding, and mutation load of two 'living fossil' tree species of Dipteronia.</title>
        <authorList>
            <person name="Feng Y."/>
            <person name="Comes H.P."/>
            <person name="Chen J."/>
            <person name="Zhu S."/>
            <person name="Lu R."/>
            <person name="Zhang X."/>
            <person name="Li P."/>
            <person name="Qiu J."/>
            <person name="Olsen K.M."/>
            <person name="Qiu Y."/>
        </authorList>
    </citation>
    <scope>NUCLEOTIDE SEQUENCE</scope>
    <source>
        <strain evidence="3">KIB01</strain>
    </source>
</reference>
<keyword evidence="2" id="KW-1133">Transmembrane helix</keyword>
<dbReference type="EMBL" id="JANJYI010000005">
    <property type="protein sequence ID" value="KAK2648666.1"/>
    <property type="molecule type" value="Genomic_DNA"/>
</dbReference>
<proteinExistence type="predicted"/>
<dbReference type="AlphaFoldDB" id="A0AAD9U6W6"/>
<dbReference type="PANTHER" id="PTHR33592">
    <property type="entry name" value="TRANSMEMBRANE PROTEIN"/>
    <property type="match status" value="1"/>
</dbReference>
<organism evidence="3 4">
    <name type="scientific">Dipteronia dyeriana</name>
    <dbReference type="NCBI Taxonomy" id="168575"/>
    <lineage>
        <taxon>Eukaryota</taxon>
        <taxon>Viridiplantae</taxon>
        <taxon>Streptophyta</taxon>
        <taxon>Embryophyta</taxon>
        <taxon>Tracheophyta</taxon>
        <taxon>Spermatophyta</taxon>
        <taxon>Magnoliopsida</taxon>
        <taxon>eudicotyledons</taxon>
        <taxon>Gunneridae</taxon>
        <taxon>Pentapetalae</taxon>
        <taxon>rosids</taxon>
        <taxon>malvids</taxon>
        <taxon>Sapindales</taxon>
        <taxon>Sapindaceae</taxon>
        <taxon>Hippocastanoideae</taxon>
        <taxon>Acereae</taxon>
        <taxon>Dipteronia</taxon>
    </lineage>
</organism>
<gene>
    <name evidence="3" type="ORF">Ddye_016155</name>
</gene>
<dbReference type="Proteomes" id="UP001280121">
    <property type="component" value="Unassembled WGS sequence"/>
</dbReference>
<evidence type="ECO:0000313" key="3">
    <source>
        <dbReference type="EMBL" id="KAK2648666.1"/>
    </source>
</evidence>
<feature type="transmembrane region" description="Helical" evidence="2">
    <location>
        <begin position="6"/>
        <end position="23"/>
    </location>
</feature>
<evidence type="ECO:0000256" key="1">
    <source>
        <dbReference type="SAM" id="MobiDB-lite"/>
    </source>
</evidence>
<evidence type="ECO:0000313" key="4">
    <source>
        <dbReference type="Proteomes" id="UP001280121"/>
    </source>
</evidence>